<feature type="domain" description="DUF5979" evidence="8">
    <location>
        <begin position="512"/>
        <end position="617"/>
    </location>
</feature>
<organism evidence="9 10">
    <name type="scientific">Corynebacterium pseudotuberculosis (strain C231)</name>
    <dbReference type="NCBI Taxonomy" id="681645"/>
    <lineage>
        <taxon>Bacteria</taxon>
        <taxon>Bacillati</taxon>
        <taxon>Actinomycetota</taxon>
        <taxon>Actinomycetes</taxon>
        <taxon>Mycobacteriales</taxon>
        <taxon>Corynebacteriaceae</taxon>
        <taxon>Corynebacterium</taxon>
    </lineage>
</organism>
<evidence type="ECO:0000256" key="1">
    <source>
        <dbReference type="ARBA" id="ARBA00004191"/>
    </source>
</evidence>
<dbReference type="InterPro" id="IPR046022">
    <property type="entry name" value="DUF5979"/>
</dbReference>
<dbReference type="SUPFAM" id="SSF49401">
    <property type="entry name" value="Bacterial adhesins"/>
    <property type="match status" value="1"/>
</dbReference>
<evidence type="ECO:0000256" key="2">
    <source>
        <dbReference type="ARBA" id="ARBA00022512"/>
    </source>
</evidence>
<dbReference type="GO" id="GO:0007155">
    <property type="term" value="P:cell adhesion"/>
    <property type="evidence" value="ECO:0007669"/>
    <property type="project" value="InterPro"/>
</dbReference>
<dbReference type="Pfam" id="PF19407">
    <property type="entry name" value="DUF5979"/>
    <property type="match status" value="3"/>
</dbReference>
<dbReference type="GeneID" id="93973981"/>
<protein>
    <submittedName>
        <fullName evidence="9">Peptidase</fullName>
    </submittedName>
</protein>
<dbReference type="RefSeq" id="WP_014522755.1">
    <property type="nucleotide sequence ID" value="NC_017301.2"/>
</dbReference>
<gene>
    <name evidence="9" type="ORF">CPC231_08490</name>
</gene>
<evidence type="ECO:0000259" key="8">
    <source>
        <dbReference type="Pfam" id="PF19407"/>
    </source>
</evidence>
<keyword evidence="5" id="KW-0572">Peptidoglycan-anchor</keyword>
<feature type="region of interest" description="Disordered" evidence="6">
    <location>
        <begin position="735"/>
        <end position="868"/>
    </location>
</feature>
<evidence type="ECO:0000256" key="5">
    <source>
        <dbReference type="ARBA" id="ARBA00023088"/>
    </source>
</evidence>
<dbReference type="KEGG" id="cpq:CPC231_08490"/>
<keyword evidence="10" id="KW-1185">Reference proteome</keyword>
<dbReference type="eggNOG" id="COG3170">
    <property type="taxonomic scope" value="Bacteria"/>
</dbReference>
<dbReference type="STRING" id="681645.CpC231_1686"/>
<feature type="transmembrane region" description="Helical" evidence="7">
    <location>
        <begin position="879"/>
        <end position="901"/>
    </location>
</feature>
<keyword evidence="2" id="KW-0134">Cell wall</keyword>
<feature type="domain" description="DUF5979" evidence="8">
    <location>
        <begin position="626"/>
        <end position="734"/>
    </location>
</feature>
<dbReference type="OrthoDB" id="4405339at2"/>
<feature type="compositionally biased region" description="Low complexity" evidence="6">
    <location>
        <begin position="743"/>
        <end position="809"/>
    </location>
</feature>
<evidence type="ECO:0000256" key="4">
    <source>
        <dbReference type="ARBA" id="ARBA00022729"/>
    </source>
</evidence>
<evidence type="ECO:0000313" key="9">
    <source>
        <dbReference type="EMBL" id="ADL11147.2"/>
    </source>
</evidence>
<reference evidence="9 10" key="2">
    <citation type="journal article" date="2011" name="PLoS ONE">
        <title>Evidence for reductive genome evolution and lateral acquisition of virulence functions in two Corynebacterium pseudotuberculosis strains.</title>
        <authorList>
            <person name="Ruiz J.C."/>
            <person name="D'Afonseca V."/>
            <person name="Silva A."/>
            <person name="Ali A."/>
            <person name="Pinto A.C."/>
            <person name="Santos A.R."/>
            <person name="Rocha A.A."/>
            <person name="Lopes D.O."/>
            <person name="Dorella F.A."/>
            <person name="Pacheco L.G."/>
            <person name="Costa M.P."/>
            <person name="Turk M.Z."/>
            <person name="Seyffert N."/>
            <person name="Moraes P.M."/>
            <person name="Soares S.C."/>
            <person name="Almeida S.S."/>
            <person name="Castro T.L."/>
            <person name="Abreu V.A."/>
            <person name="Trost E."/>
            <person name="Baumbach J."/>
            <person name="Tauch A."/>
            <person name="Schneider M.P."/>
            <person name="McCulloch J."/>
            <person name="Cerdeira L.T."/>
            <person name="Ramos R.T."/>
            <person name="Zerlotini A."/>
            <person name="Dominitini A."/>
            <person name="Resende D.M."/>
            <person name="Coser E.M."/>
            <person name="Oliveira L.M."/>
            <person name="Pedrosa A.L."/>
            <person name="Vieira C.U."/>
            <person name="Guimaraes C.T."/>
            <person name="Bartholomeu D.C."/>
            <person name="Oliveira D.M."/>
            <person name="Santos F.R."/>
            <person name="Rabelo E.M."/>
            <person name="Lobo F.P."/>
            <person name="Franco G.R."/>
            <person name="Costa A.F."/>
            <person name="Castro I.M."/>
            <person name="Dias S.R."/>
            <person name="Ferro J.A."/>
            <person name="Ortega J.M."/>
            <person name="Paiva L.V."/>
            <person name="Goulart L.R."/>
            <person name="Almeida J.F."/>
            <person name="Ferro M.I."/>
            <person name="Carneiro N.P."/>
            <person name="Falcao P.R."/>
            <person name="Grynberg P."/>
            <person name="Teixeira S.M."/>
            <person name="Brommonschenkel S."/>
            <person name="Oliveira S.C."/>
            <person name="Meyer R."/>
            <person name="Moore R.J."/>
            <person name="Miyoshi A."/>
            <person name="Oliveira G.C."/>
            <person name="Azevedo V."/>
        </authorList>
    </citation>
    <scope>NUCLEOTIDE SEQUENCE [LARGE SCALE GENOMIC DNA]</scope>
    <source>
        <strain evidence="9 10">C231</strain>
    </source>
</reference>
<dbReference type="InterPro" id="IPR011252">
    <property type="entry name" value="Fibrogen-bd_dom1"/>
</dbReference>
<keyword evidence="7" id="KW-0812">Transmembrane</keyword>
<feature type="compositionally biased region" description="Polar residues" evidence="6">
    <location>
        <begin position="846"/>
        <end position="862"/>
    </location>
</feature>
<feature type="compositionally biased region" description="Pro residues" evidence="6">
    <location>
        <begin position="810"/>
        <end position="838"/>
    </location>
</feature>
<evidence type="ECO:0000313" key="10">
    <source>
        <dbReference type="Proteomes" id="UP000000276"/>
    </source>
</evidence>
<comment type="subcellular location">
    <subcellularLocation>
        <location evidence="1">Secreted</location>
        <location evidence="1">Cell wall</location>
    </subcellularLocation>
</comment>
<dbReference type="InterPro" id="IPR008966">
    <property type="entry name" value="Adhesion_dom_sf"/>
</dbReference>
<keyword evidence="4" id="KW-0732">Signal</keyword>
<dbReference type="Gene3D" id="2.60.40.1280">
    <property type="match status" value="1"/>
</dbReference>
<accession>D9QC71</accession>
<evidence type="ECO:0000256" key="3">
    <source>
        <dbReference type="ARBA" id="ARBA00022525"/>
    </source>
</evidence>
<dbReference type="AlphaFoldDB" id="D9QC71"/>
<dbReference type="Gene3D" id="2.60.40.1140">
    <property type="entry name" value="Collagen-binding surface protein Cna, B-type domain"/>
    <property type="match status" value="3"/>
</dbReference>
<keyword evidence="7" id="KW-1133">Transmembrane helix</keyword>
<evidence type="ECO:0000256" key="7">
    <source>
        <dbReference type="SAM" id="Phobius"/>
    </source>
</evidence>
<dbReference type="Proteomes" id="UP000000276">
    <property type="component" value="Chromosome"/>
</dbReference>
<sequence length="906" mass="98228">MEQNNLRMFHSINQFLTMWKNMILSRRKTAAVKGLFHHPLLALLFVLLLIATAVPLLIHNSPRAAAEATCTGGKWENVRWKNGSPNVNSNTYVGPSNFAQVEFDWTADKNATAGSSFEFKLPSQLKAVNTGTVVLTDNKGEAVATGTWKGDKFIITLTDFQDRHFDVHGTAYVAVAWNINSKFDGQLDFTGCGTGQLNGKFEQRESGLFHDDGKIGEYRGFDEKNKVHIIHWSVGIDPKKHKNEGHGGQVLVTDDAPDGWKFACDGKYTNGYAPVYVSSFIAGSNGPIRHAIYPANGYPPAAGTLNGVTGITSETIPPGHNYTLNCTEQHVYVQFPYGLSDQSGPVLTLTAFTETKPKPGSTVTNKAKIDNVDVEGHVVFPDAGGQGRGSKGGFTLEKLVVGTEADKTKEFTFEYECTGSAAKDMKKGTITLKHEDFTHVSGLNKGLKCKVKENTSENKDGRKLTTSWIITDKDEKVRSIGSASEVDFTVDSPEEEAIHVVVTNKYEQNGEFSLKKKVEGVKTDKKFKFEWVCTTDKGAQYRGENTLADGEETTITGLPLDSTCKVTETPVSIKGHTHMLRWLSNGEESGSKNPFTLTPRDRANQAKLVVTAVNKYTPADSTTGGFTLEKKVEGLDADQKDKEFKFTWQCRVDEKTDPVIGSTKLKANQTFKVDNLPVDSTCTIAETEAEVDGYKHAIQWFTNDEERNVNPVTVTPRSEDDQTPLVVKAVNSYTPVVPPVPTTVPTTSSSTSSKTTEPTTTSSTYTKTTEPTTSSSTSTKTTEPTTSSSTTTKTTEPTTTSSTTTNRIPPIIPIPIPIPIPPAPQPPAPTPAPQPPAPTQHATPSVPTLHSSAAPQPGTHKNTGTHKGKGVLAKTGASVIWILIAAILFAGIGGLILYRAISKNSR</sequence>
<keyword evidence="3" id="KW-0964">Secreted</keyword>
<proteinExistence type="predicted"/>
<evidence type="ECO:0000256" key="6">
    <source>
        <dbReference type="SAM" id="MobiDB-lite"/>
    </source>
</evidence>
<reference evidence="9 10" key="1">
    <citation type="journal article" date="2011" name="J. Bacteriol.">
        <title>Complete genome sequence of Corynebacterium pseudotuberculosis I19, a strain isolated from a cow in Israel with bovine mastitis.</title>
        <authorList>
            <consortium name="Consortium: Rede Paraense de Genomica e Proteomica (RPGP)"/>
            <person name="Silva A."/>
            <person name="Schneider M.P."/>
            <person name="Cerdeira L."/>
            <person name="Barbosa M.S."/>
            <person name="Ramos R.T."/>
            <person name="Carneiro A.R."/>
            <person name="Santos R."/>
            <person name="Lima M."/>
            <person name="D'Afonseca V."/>
            <person name="Almeida S.S."/>
            <person name="Santos A.R."/>
            <person name="Soares S.C."/>
            <person name="Pinto A.C."/>
            <person name="Ali A."/>
            <person name="Dorella F.A."/>
            <person name="Rocha F."/>
            <person name="de Abreu V.A."/>
            <person name="Trost E."/>
            <person name="Tauch A."/>
            <person name="Shpigel N."/>
            <person name="Miyoshi A."/>
            <person name="Azevedo V."/>
        </authorList>
    </citation>
    <scope>NUCLEOTIDE SEQUENCE [LARGE SCALE GENOMIC DNA]</scope>
    <source>
        <strain evidence="9 10">C231</strain>
    </source>
</reference>
<feature type="domain" description="DUF5979" evidence="8">
    <location>
        <begin position="394"/>
        <end position="507"/>
    </location>
</feature>
<name>D9QC71_CORP2</name>
<dbReference type="HOGENOM" id="CLU_010359_1_0_11"/>
<dbReference type="EMBL" id="CP001829">
    <property type="protein sequence ID" value="ADL11147.2"/>
    <property type="molecule type" value="Genomic_DNA"/>
</dbReference>
<keyword evidence="7" id="KW-0472">Membrane</keyword>